<feature type="region of interest" description="Disordered" evidence="1">
    <location>
        <begin position="236"/>
        <end position="261"/>
    </location>
</feature>
<gene>
    <name evidence="2" type="ORF">F503_01026</name>
</gene>
<dbReference type="VEuPathDB" id="FungiDB:F503_01026"/>
<feature type="compositionally biased region" description="Basic and acidic residues" evidence="1">
    <location>
        <begin position="26"/>
        <end position="36"/>
    </location>
</feature>
<name>S3CNZ1_OPHP1</name>
<dbReference type="HOGENOM" id="CLU_1065949_0_0_1"/>
<evidence type="ECO:0000313" key="3">
    <source>
        <dbReference type="Proteomes" id="UP000016923"/>
    </source>
</evidence>
<feature type="region of interest" description="Disordered" evidence="1">
    <location>
        <begin position="1"/>
        <end position="144"/>
    </location>
</feature>
<dbReference type="Proteomes" id="UP000016923">
    <property type="component" value="Unassembled WGS sequence"/>
</dbReference>
<sequence>MDISLLVHDYQSPDKDVKGPPRKRTRPLEGVHDGAHPAKRHAASLPSQKEELPIRQADNKLPTPADTNADTPSPVPSSPLSYRSRTPSLSPPRDTPVANPADSLAEKPAEESAALSEAPKETTGKSKTAQKRPSLHPNPEARREQARLAGLKAELARIYKTEDRTKATPKPASLGAVQPLSPSLSAGSFVRYMARVYMADIEDVRIQRYLRDKVMATAHFNELMIWHRRALKERSRNPTALQLRSSASPSPGTANPNNKHT</sequence>
<reference evidence="2 3" key="1">
    <citation type="journal article" date="2013" name="BMC Genomics">
        <title>The genome and transcriptome of the pine saprophyte Ophiostoma piceae, and a comparison with the bark beetle-associated pine pathogen Grosmannia clavigera.</title>
        <authorList>
            <person name="Haridas S."/>
            <person name="Wang Y."/>
            <person name="Lim L."/>
            <person name="Massoumi Alamouti S."/>
            <person name="Jackman S."/>
            <person name="Docking R."/>
            <person name="Robertson G."/>
            <person name="Birol I."/>
            <person name="Bohlmann J."/>
            <person name="Breuil C."/>
        </authorList>
    </citation>
    <scope>NUCLEOTIDE SEQUENCE [LARGE SCALE GENOMIC DNA]</scope>
    <source>
        <strain evidence="2 3">UAMH 11346</strain>
    </source>
</reference>
<accession>S3CNZ1</accession>
<keyword evidence="3" id="KW-1185">Reference proteome</keyword>
<evidence type="ECO:0000256" key="1">
    <source>
        <dbReference type="SAM" id="MobiDB-lite"/>
    </source>
</evidence>
<dbReference type="EMBL" id="KE148149">
    <property type="protein sequence ID" value="EPE08243.1"/>
    <property type="molecule type" value="Genomic_DNA"/>
</dbReference>
<feature type="compositionally biased region" description="Polar residues" evidence="1">
    <location>
        <begin position="78"/>
        <end position="88"/>
    </location>
</feature>
<proteinExistence type="predicted"/>
<organism evidence="2 3">
    <name type="scientific">Ophiostoma piceae (strain UAMH 11346)</name>
    <name type="common">Sap stain fungus</name>
    <dbReference type="NCBI Taxonomy" id="1262450"/>
    <lineage>
        <taxon>Eukaryota</taxon>
        <taxon>Fungi</taxon>
        <taxon>Dikarya</taxon>
        <taxon>Ascomycota</taxon>
        <taxon>Pezizomycotina</taxon>
        <taxon>Sordariomycetes</taxon>
        <taxon>Sordariomycetidae</taxon>
        <taxon>Ophiostomatales</taxon>
        <taxon>Ophiostomataceae</taxon>
        <taxon>Ophiostoma</taxon>
    </lineage>
</organism>
<feature type="compositionally biased region" description="Polar residues" evidence="1">
    <location>
        <begin position="237"/>
        <end position="261"/>
    </location>
</feature>
<protein>
    <submittedName>
        <fullName evidence="2">Uncharacterized protein</fullName>
    </submittedName>
</protein>
<dbReference type="AlphaFoldDB" id="S3CNZ1"/>
<evidence type="ECO:0000313" key="2">
    <source>
        <dbReference type="EMBL" id="EPE08243.1"/>
    </source>
</evidence>